<keyword evidence="1" id="KW-0472">Membrane</keyword>
<dbReference type="Proteomes" id="UP000292859">
    <property type="component" value="Unassembled WGS sequence"/>
</dbReference>
<reference evidence="2 3" key="1">
    <citation type="submission" date="2019-02" db="EMBL/GenBank/DDBJ databases">
        <authorList>
            <person name="Zhang G."/>
        </authorList>
    </citation>
    <scope>NUCLEOTIDE SEQUENCE [LARGE SCALE GENOMIC DNA]</scope>
    <source>
        <strain evidence="2 3">CMB17</strain>
    </source>
</reference>
<name>A0ABY1YEU5_9RHOB</name>
<organism evidence="2 3">
    <name type="scientific">Paracoccus sediminis</name>
    <dbReference type="NCBI Taxonomy" id="1214787"/>
    <lineage>
        <taxon>Bacteria</taxon>
        <taxon>Pseudomonadati</taxon>
        <taxon>Pseudomonadota</taxon>
        <taxon>Alphaproteobacteria</taxon>
        <taxon>Rhodobacterales</taxon>
        <taxon>Paracoccaceae</taxon>
        <taxon>Paracoccus</taxon>
    </lineage>
</organism>
<feature type="transmembrane region" description="Helical" evidence="1">
    <location>
        <begin position="6"/>
        <end position="30"/>
    </location>
</feature>
<evidence type="ECO:0000313" key="2">
    <source>
        <dbReference type="EMBL" id="TBN46781.1"/>
    </source>
</evidence>
<dbReference type="RefSeq" id="WP_089389256.1">
    <property type="nucleotide sequence ID" value="NZ_FZNM01000017.1"/>
</dbReference>
<evidence type="ECO:0008006" key="4">
    <source>
        <dbReference type="Google" id="ProtNLM"/>
    </source>
</evidence>
<keyword evidence="1" id="KW-0812">Transmembrane</keyword>
<gene>
    <name evidence="2" type="ORF">EYF88_15980</name>
</gene>
<keyword evidence="1" id="KW-1133">Transmembrane helix</keyword>
<dbReference type="EMBL" id="SIRL01000016">
    <property type="protein sequence ID" value="TBN46781.1"/>
    <property type="molecule type" value="Genomic_DNA"/>
</dbReference>
<keyword evidence="3" id="KW-1185">Reference proteome</keyword>
<sequence length="143" mass="15298">MRTARWIAAVLGAGVSIFVAMFIGAGLGLIGSAQGPTDGTTPATIFSDSFAGGRIDGRLYALGNRDIRLEIQFTPDADLTVLAEVRPDVSFTMADMQMDRLDPPLELVGTGNWRTSLKLPMAGRWIASVGFGEEFAKVEFNAD</sequence>
<accession>A0ABY1YEU5</accession>
<comment type="caution">
    <text evidence="2">The sequence shown here is derived from an EMBL/GenBank/DDBJ whole genome shotgun (WGS) entry which is preliminary data.</text>
</comment>
<proteinExistence type="predicted"/>
<evidence type="ECO:0000313" key="3">
    <source>
        <dbReference type="Proteomes" id="UP000292859"/>
    </source>
</evidence>
<evidence type="ECO:0000256" key="1">
    <source>
        <dbReference type="SAM" id="Phobius"/>
    </source>
</evidence>
<protein>
    <recommendedName>
        <fullName evidence="4">YtkA-like</fullName>
    </recommendedName>
</protein>